<dbReference type="RefSeq" id="XP_026537905.1">
    <property type="nucleotide sequence ID" value="XM_026682120.1"/>
</dbReference>
<feature type="region of interest" description="Disordered" evidence="3">
    <location>
        <begin position="761"/>
        <end position="794"/>
    </location>
</feature>
<feature type="region of interest" description="Disordered" evidence="3">
    <location>
        <begin position="1"/>
        <end position="135"/>
    </location>
</feature>
<proteinExistence type="predicted"/>
<evidence type="ECO:0000256" key="3">
    <source>
        <dbReference type="SAM" id="MobiDB-lite"/>
    </source>
</evidence>
<evidence type="ECO:0000313" key="5">
    <source>
        <dbReference type="RefSeq" id="XP_026537905.1"/>
    </source>
</evidence>
<sequence>MSEISSDSDSSCGWTVINHEGSDVEAAAPDSDSISGHEELASEEFLSPTQEEEQQRQAATLQVDFGQGDGAPGSATSQPPMEPSKLVPGGEKEKLLDETSCVGAVSDDSDIVTLEVPKVEEVGSQEEAASGEEEGQALENFNMGSSSSSQYTFCQPETVFPLQPSGEESSSDETSHGSSPALRRRRAKKRLLSSSESEEGLPPHDPEVKQPKHLLSSGLNRCIILALVIAVSMGFGHFYDKKENFMFQGTVQIQKRQELVEKIHEDKLNDMKGDLLQCQQGSKTPCGSLKEGLAKCWLAMQMEKKSFESQKHHLASENQHLRESLQREEKALALLQEELRKLREQVRHLESKDPGPESLVVTENQRLKAHLEEEKYRMQSFVKQKETLLAEAQMLRRELDKERQETIALRETLEKLGSQHVPLVAESGSHKSQEIETLRGMLTELEKKLSFEQQRSDLWEKLYIEVKDHAEKQERAEKAQKPAGKGGSQSKAKPKGTFFGSVKETFDAMKNSTKEFVRHHKEKIKQAKEAVKENLRKFSDSVKSTFRHFKDTTKNIFDGREKKRYGDRRHETNRKGRTMHQTDSSREGPAKPAQHREPGSQRQFGHRRPRAEDTKPLSPLSTDAASGQCPKGPTGSPKHHTVLKGCSGIFDCAHQEFISLFNEVLDPIRADEFNQLMHKYLQQEVKNFHHWQELEIFISNFFCNGVFIHDQMLFSDFVNDVKNYLEDMEEYQRASDRAFESLDKYIYQYYFHHYNQIPPCGSSPQQERHLPKHQQRSKRESRWQKQGRSNGRHTANLEIEVGRLPFDTKY</sequence>
<evidence type="ECO:0000256" key="1">
    <source>
        <dbReference type="ARBA" id="ARBA00023054"/>
    </source>
</evidence>
<dbReference type="CTD" id="9236"/>
<dbReference type="AlphaFoldDB" id="A0A6J1V581"/>
<name>A0A6J1V581_9SAUR</name>
<feature type="region of interest" description="Disordered" evidence="3">
    <location>
        <begin position="557"/>
        <end position="638"/>
    </location>
</feature>
<keyword evidence="4" id="KW-1185">Reference proteome</keyword>
<feature type="coiled-coil region" evidence="2">
    <location>
        <begin position="311"/>
        <end position="352"/>
    </location>
</feature>
<feature type="region of interest" description="Disordered" evidence="3">
    <location>
        <begin position="473"/>
        <end position="497"/>
    </location>
</feature>
<dbReference type="Proteomes" id="UP000504612">
    <property type="component" value="Unplaced"/>
</dbReference>
<feature type="compositionally biased region" description="Basic and acidic residues" evidence="3">
    <location>
        <begin position="583"/>
        <end position="599"/>
    </location>
</feature>
<keyword evidence="1 2" id="KW-0175">Coiled coil</keyword>
<dbReference type="InterPro" id="IPR051990">
    <property type="entry name" value="CCPG1/PBIP1"/>
</dbReference>
<dbReference type="PANTHER" id="PTHR28638:SF2">
    <property type="entry name" value="CELL CYCLE PROGRESSION PROTEIN 1"/>
    <property type="match status" value="1"/>
</dbReference>
<feature type="coiled-coil region" evidence="2">
    <location>
        <begin position="378"/>
        <end position="455"/>
    </location>
</feature>
<evidence type="ECO:0000256" key="2">
    <source>
        <dbReference type="SAM" id="Coils"/>
    </source>
</evidence>
<accession>A0A6J1V581</accession>
<organism evidence="4 5">
    <name type="scientific">Notechis scutatus</name>
    <name type="common">mainland tiger snake</name>
    <dbReference type="NCBI Taxonomy" id="8663"/>
    <lineage>
        <taxon>Eukaryota</taxon>
        <taxon>Metazoa</taxon>
        <taxon>Chordata</taxon>
        <taxon>Craniata</taxon>
        <taxon>Vertebrata</taxon>
        <taxon>Euteleostomi</taxon>
        <taxon>Lepidosauria</taxon>
        <taxon>Squamata</taxon>
        <taxon>Bifurcata</taxon>
        <taxon>Unidentata</taxon>
        <taxon>Episquamata</taxon>
        <taxon>Toxicofera</taxon>
        <taxon>Serpentes</taxon>
        <taxon>Colubroidea</taxon>
        <taxon>Elapidae</taxon>
        <taxon>Hydrophiinae</taxon>
        <taxon>Notechis</taxon>
    </lineage>
</organism>
<dbReference type="KEGG" id="nss:113421629"/>
<feature type="compositionally biased region" description="Basic residues" evidence="3">
    <location>
        <begin position="182"/>
        <end position="191"/>
    </location>
</feature>
<dbReference type="GeneID" id="113421629"/>
<dbReference type="GO" id="GO:0016020">
    <property type="term" value="C:membrane"/>
    <property type="evidence" value="ECO:0007669"/>
    <property type="project" value="TreeGrafter"/>
</dbReference>
<reference evidence="5" key="1">
    <citation type="submission" date="2025-08" db="UniProtKB">
        <authorList>
            <consortium name="RefSeq"/>
        </authorList>
    </citation>
    <scope>IDENTIFICATION</scope>
</reference>
<protein>
    <submittedName>
        <fullName evidence="5">Cell cycle progression protein 1 isoform X1</fullName>
    </submittedName>
</protein>
<gene>
    <name evidence="5" type="primary">CCPG1</name>
</gene>
<feature type="region of interest" description="Disordered" evidence="3">
    <location>
        <begin position="159"/>
        <end position="209"/>
    </location>
</feature>
<feature type="compositionally biased region" description="Low complexity" evidence="3">
    <location>
        <begin position="1"/>
        <end position="11"/>
    </location>
</feature>
<evidence type="ECO:0000313" key="4">
    <source>
        <dbReference type="Proteomes" id="UP000504612"/>
    </source>
</evidence>
<dbReference type="PANTHER" id="PTHR28638">
    <property type="entry name" value="CELL CYCLE PROGRESSION PROTEIN 1"/>
    <property type="match status" value="1"/>
</dbReference>
<feature type="compositionally biased region" description="Polar residues" evidence="3">
    <location>
        <begin position="784"/>
        <end position="793"/>
    </location>
</feature>